<keyword evidence="5 7" id="KW-1133">Transmembrane helix</keyword>
<evidence type="ECO:0000256" key="4">
    <source>
        <dbReference type="ARBA" id="ARBA00022692"/>
    </source>
</evidence>
<evidence type="ECO:0000256" key="1">
    <source>
        <dbReference type="ARBA" id="ARBA00004651"/>
    </source>
</evidence>
<comment type="subcellular location">
    <subcellularLocation>
        <location evidence="1">Cell membrane</location>
        <topology evidence="1">Multi-pass membrane protein</topology>
    </subcellularLocation>
</comment>
<feature type="transmembrane region" description="Helical" evidence="7">
    <location>
        <begin position="235"/>
        <end position="254"/>
    </location>
</feature>
<dbReference type="PANTHER" id="PTHR43738:SF1">
    <property type="entry name" value="HEMIN TRANSPORT SYSTEM PERMEASE PROTEIN HRTB-RELATED"/>
    <property type="match status" value="1"/>
</dbReference>
<name>A0ABU8NYL9_9CORY</name>
<feature type="transmembrane region" description="Helical" evidence="7">
    <location>
        <begin position="12"/>
        <end position="35"/>
    </location>
</feature>
<evidence type="ECO:0000313" key="9">
    <source>
        <dbReference type="EMBL" id="MEJ4099224.1"/>
    </source>
</evidence>
<dbReference type="InterPro" id="IPR051125">
    <property type="entry name" value="ABC-4/HrtB_transporter"/>
</dbReference>
<dbReference type="InterPro" id="IPR003838">
    <property type="entry name" value="ABC3_permease_C"/>
</dbReference>
<keyword evidence="3" id="KW-1003">Cell membrane</keyword>
<dbReference type="PANTHER" id="PTHR43738">
    <property type="entry name" value="ABC TRANSPORTER, MEMBRANE PROTEIN"/>
    <property type="match status" value="1"/>
</dbReference>
<keyword evidence="4 7" id="KW-0812">Transmembrane</keyword>
<feature type="transmembrane region" description="Helical" evidence="7">
    <location>
        <begin position="315"/>
        <end position="335"/>
    </location>
</feature>
<keyword evidence="6 7" id="KW-0472">Membrane</keyword>
<evidence type="ECO:0000256" key="6">
    <source>
        <dbReference type="ARBA" id="ARBA00023136"/>
    </source>
</evidence>
<feature type="transmembrane region" description="Helical" evidence="7">
    <location>
        <begin position="282"/>
        <end position="303"/>
    </location>
</feature>
<keyword evidence="10" id="KW-1185">Reference proteome</keyword>
<evidence type="ECO:0000256" key="7">
    <source>
        <dbReference type="SAM" id="Phobius"/>
    </source>
</evidence>
<evidence type="ECO:0000256" key="2">
    <source>
        <dbReference type="ARBA" id="ARBA00022448"/>
    </source>
</evidence>
<comment type="caution">
    <text evidence="9">The sequence shown here is derived from an EMBL/GenBank/DDBJ whole genome shotgun (WGS) entry which is preliminary data.</text>
</comment>
<dbReference type="RefSeq" id="WP_337889796.1">
    <property type="nucleotide sequence ID" value="NZ_JBAHVI010000003.1"/>
</dbReference>
<sequence>MFLGVRDIRRAWGRFSLLGTVVALIVLLLVMLTGLTGGLGKQNTSALEALGPQRYVFSPEIDFVESTVSEGTEGTEGAWRATPGVEAVTPLGVSQTSAHWGETTAAVAVFGLPAGSRVPGGGEVPEEGVLLPEGIDASGAGLPEQLSMGGVSLPVVGAAPEEYYSHLPVAWVSLTTWKEVAHASSPTVLMVEGDPQDSWRDTEEATGSTAISVRDSFGGLAAYQSERGSLLSIQGLLYGISALVILAFLSVWTIQRTRDIAVLRALGASRGYVLRDSLGQAALVLSAGAAVGAGLATGLGLLARRAVPFDLSVTTVAVPAAGVLALGLLGAWLATRKVAAVDPQMALNS</sequence>
<evidence type="ECO:0000259" key="8">
    <source>
        <dbReference type="Pfam" id="PF02687"/>
    </source>
</evidence>
<gene>
    <name evidence="9" type="ORF">V5S96_02460</name>
</gene>
<evidence type="ECO:0000256" key="3">
    <source>
        <dbReference type="ARBA" id="ARBA00022475"/>
    </source>
</evidence>
<evidence type="ECO:0000313" key="10">
    <source>
        <dbReference type="Proteomes" id="UP001359781"/>
    </source>
</evidence>
<reference evidence="9 10" key="1">
    <citation type="submission" date="2024-02" db="EMBL/GenBank/DDBJ databases">
        <title>Whole genome sequencing and characterization of Corynebacterium isolated from the ocular surface of dry eye disease sufferers.</title>
        <authorList>
            <person name="Naqvi M."/>
        </authorList>
    </citation>
    <scope>NUCLEOTIDE SEQUENCE [LARGE SCALE GENOMIC DNA]</scope>
    <source>
        <strain evidence="9 10">PCRF</strain>
    </source>
</reference>
<protein>
    <submittedName>
        <fullName evidence="9">ABC transporter permease</fullName>
    </submittedName>
</protein>
<keyword evidence="2" id="KW-0813">Transport</keyword>
<accession>A0ABU8NYL9</accession>
<feature type="domain" description="ABC3 transporter permease C-terminal" evidence="8">
    <location>
        <begin position="236"/>
        <end position="340"/>
    </location>
</feature>
<dbReference type="Pfam" id="PF02687">
    <property type="entry name" value="FtsX"/>
    <property type="match status" value="1"/>
</dbReference>
<organism evidence="9 10">
    <name type="scientific">Corynebacterium mastitidis</name>
    <dbReference type="NCBI Taxonomy" id="161890"/>
    <lineage>
        <taxon>Bacteria</taxon>
        <taxon>Bacillati</taxon>
        <taxon>Actinomycetota</taxon>
        <taxon>Actinomycetes</taxon>
        <taxon>Mycobacteriales</taxon>
        <taxon>Corynebacteriaceae</taxon>
        <taxon>Corynebacterium</taxon>
    </lineage>
</organism>
<proteinExistence type="predicted"/>
<dbReference type="Proteomes" id="UP001359781">
    <property type="component" value="Unassembled WGS sequence"/>
</dbReference>
<evidence type="ECO:0000256" key="5">
    <source>
        <dbReference type="ARBA" id="ARBA00022989"/>
    </source>
</evidence>
<dbReference type="EMBL" id="JBAHVJ010000002">
    <property type="protein sequence ID" value="MEJ4099224.1"/>
    <property type="molecule type" value="Genomic_DNA"/>
</dbReference>